<accession>A0A3R9BLY8</accession>
<sequence length="121" mass="12836">MRRLACLLLAESALTKDLITPVMLIQIELAIASTRGDRDSLDLLEIDAKRMALTAAEIDAAKRGASFDAITNIAVKFALADYADDAAEITAAKKKLAAFGVAALAPRLHAFVQGLKLPTSI</sequence>
<dbReference type="Proteomes" id="UP000277279">
    <property type="component" value="Unassembled WGS sequence"/>
</dbReference>
<reference evidence="1 2" key="1">
    <citation type="submission" date="2018-11" db="EMBL/GenBank/DDBJ databases">
        <authorList>
            <person name="Huo Y."/>
        </authorList>
    </citation>
    <scope>NUCLEOTIDE SEQUENCE [LARGE SCALE GENOMIC DNA]</scope>
    <source>
        <strain evidence="1 2">DSM 30132</strain>
    </source>
</reference>
<protein>
    <submittedName>
        <fullName evidence="1">Uncharacterized protein</fullName>
    </submittedName>
</protein>
<proteinExistence type="predicted"/>
<organism evidence="1 2">
    <name type="scientific">Rhizobium pisi</name>
    <dbReference type="NCBI Taxonomy" id="574561"/>
    <lineage>
        <taxon>Bacteria</taxon>
        <taxon>Pseudomonadati</taxon>
        <taxon>Pseudomonadota</taxon>
        <taxon>Alphaproteobacteria</taxon>
        <taxon>Hyphomicrobiales</taxon>
        <taxon>Rhizobiaceae</taxon>
        <taxon>Rhizobium/Agrobacterium group</taxon>
        <taxon>Rhizobium</taxon>
    </lineage>
</organism>
<evidence type="ECO:0000313" key="1">
    <source>
        <dbReference type="EMBL" id="RSB62987.1"/>
    </source>
</evidence>
<dbReference type="AlphaFoldDB" id="A0A3R9BLY8"/>
<dbReference type="OrthoDB" id="7583477at2"/>
<gene>
    <name evidence="1" type="ORF">EFD55_29120</name>
</gene>
<evidence type="ECO:0000313" key="2">
    <source>
        <dbReference type="Proteomes" id="UP000277279"/>
    </source>
</evidence>
<dbReference type="EMBL" id="RJJT01000029">
    <property type="protein sequence ID" value="RSB62987.1"/>
    <property type="molecule type" value="Genomic_DNA"/>
</dbReference>
<comment type="caution">
    <text evidence="1">The sequence shown here is derived from an EMBL/GenBank/DDBJ whole genome shotgun (WGS) entry which is preliminary data.</text>
</comment>
<name>A0A3R9BLY8_9HYPH</name>